<organism evidence="9 10">
    <name type="scientific">Croceitalea vernalis</name>
    <dbReference type="NCBI Taxonomy" id="3075599"/>
    <lineage>
        <taxon>Bacteria</taxon>
        <taxon>Pseudomonadati</taxon>
        <taxon>Bacteroidota</taxon>
        <taxon>Flavobacteriia</taxon>
        <taxon>Flavobacteriales</taxon>
        <taxon>Flavobacteriaceae</taxon>
        <taxon>Croceitalea</taxon>
    </lineage>
</organism>
<feature type="transmembrane region" description="Helical" evidence="8">
    <location>
        <begin position="116"/>
        <end position="137"/>
    </location>
</feature>
<evidence type="ECO:0000256" key="8">
    <source>
        <dbReference type="SAM" id="Phobius"/>
    </source>
</evidence>
<evidence type="ECO:0000256" key="6">
    <source>
        <dbReference type="ARBA" id="ARBA00023136"/>
    </source>
</evidence>
<keyword evidence="4 8" id="KW-0812">Transmembrane</keyword>
<feature type="transmembrane region" description="Helical" evidence="8">
    <location>
        <begin position="6"/>
        <end position="23"/>
    </location>
</feature>
<dbReference type="InterPro" id="IPR004299">
    <property type="entry name" value="MBOAT_fam"/>
</dbReference>
<keyword evidence="10" id="KW-1185">Reference proteome</keyword>
<dbReference type="InterPro" id="IPR051085">
    <property type="entry name" value="MB_O-acyltransferase"/>
</dbReference>
<evidence type="ECO:0000256" key="3">
    <source>
        <dbReference type="ARBA" id="ARBA00022475"/>
    </source>
</evidence>
<evidence type="ECO:0000256" key="1">
    <source>
        <dbReference type="ARBA" id="ARBA00004651"/>
    </source>
</evidence>
<gene>
    <name evidence="9" type="ORF">RM520_10755</name>
</gene>
<keyword evidence="7 9" id="KW-0808">Transferase</keyword>
<feature type="transmembrane region" description="Helical" evidence="8">
    <location>
        <begin position="309"/>
        <end position="335"/>
    </location>
</feature>
<feature type="transmembrane region" description="Helical" evidence="8">
    <location>
        <begin position="356"/>
        <end position="375"/>
    </location>
</feature>
<keyword evidence="3 7" id="KW-1003">Cell membrane</keyword>
<evidence type="ECO:0000313" key="9">
    <source>
        <dbReference type="EMBL" id="MDT0622106.1"/>
    </source>
</evidence>
<dbReference type="EMBL" id="JAVRHU010000003">
    <property type="protein sequence ID" value="MDT0622106.1"/>
    <property type="molecule type" value="Genomic_DNA"/>
</dbReference>
<dbReference type="InterPro" id="IPR024194">
    <property type="entry name" value="Ac/AlaTfrase_AlgI/DltB"/>
</dbReference>
<protein>
    <submittedName>
        <fullName evidence="9">MBOAT family O-acyltransferase</fullName>
        <ecNumber evidence="9">2.3.-.-</ecNumber>
    </submittedName>
</protein>
<name>A0ABU3BIY1_9FLAO</name>
<evidence type="ECO:0000256" key="5">
    <source>
        <dbReference type="ARBA" id="ARBA00022989"/>
    </source>
</evidence>
<accession>A0ABU3BIY1</accession>
<feature type="transmembrane region" description="Helical" evidence="8">
    <location>
        <begin position="76"/>
        <end position="95"/>
    </location>
</feature>
<dbReference type="PIRSF" id="PIRSF500217">
    <property type="entry name" value="AlgI"/>
    <property type="match status" value="1"/>
</dbReference>
<keyword evidence="7 9" id="KW-0012">Acyltransferase</keyword>
<dbReference type="Pfam" id="PF03062">
    <property type="entry name" value="MBOAT"/>
    <property type="match status" value="1"/>
</dbReference>
<dbReference type="Proteomes" id="UP001250662">
    <property type="component" value="Unassembled WGS sequence"/>
</dbReference>
<dbReference type="EC" id="2.3.-.-" evidence="9"/>
<dbReference type="RefSeq" id="WP_311385706.1">
    <property type="nucleotide sequence ID" value="NZ_JAVRHU010000003.1"/>
</dbReference>
<feature type="transmembrane region" description="Helical" evidence="8">
    <location>
        <begin position="440"/>
        <end position="463"/>
    </location>
</feature>
<feature type="transmembrane region" description="Helical" evidence="8">
    <location>
        <begin position="30"/>
        <end position="61"/>
    </location>
</feature>
<dbReference type="GO" id="GO:0016746">
    <property type="term" value="F:acyltransferase activity"/>
    <property type="evidence" value="ECO:0007669"/>
    <property type="project" value="UniProtKB-KW"/>
</dbReference>
<dbReference type="PANTHER" id="PTHR13285">
    <property type="entry name" value="ACYLTRANSFERASE"/>
    <property type="match status" value="1"/>
</dbReference>
<sequence>MVFSSAVFLFIFLPLVLFINIILKERYRNPFVLIASLFFYAWGEHMLVLLMVSSICINYLVGITISYYHQKDNKRGAVYILALGILINLSILFYFKYTYFIIENLELLGSSFEFEIDLIVLPIGVSFFTFQNISYLIDVYRKEVESQKNLFHLGLYVSLFPQLIAGPIVRYVDIQKEIQKRIITKELFLSGLTRFIRGLGKKVLIANTAGLIADNIFSFRPDTISSGIAWLGIICYALQIYFDFSGYSDMAIGLGRMLGFNFKENFNYPYISKSIQDFWRRWHISLSTWFRDYLYIPLGGNRKGKNRTYINLVIVFFITGLWHGASWNFIVWGLYHGFFLLVERVNPFQLPRRMRFLSHVYLIVVVLVGWVFFRAENLPYAIDYIYQMFAFQEGVNFTSLLYVNTYTCSVILFGFLLATPIRKKIKNVLIERVALGKPIFFVRYVIYGILFFFSILELAQATYNPFIYYRF</sequence>
<comment type="subcellular location">
    <subcellularLocation>
        <location evidence="1">Cell membrane</location>
        <topology evidence="1">Multi-pass membrane protein</topology>
    </subcellularLocation>
</comment>
<proteinExistence type="inferred from homology"/>
<feature type="transmembrane region" description="Helical" evidence="8">
    <location>
        <begin position="395"/>
        <end position="419"/>
    </location>
</feature>
<dbReference type="InterPro" id="IPR028362">
    <property type="entry name" value="AlgI"/>
</dbReference>
<feature type="transmembrane region" description="Helical" evidence="8">
    <location>
        <begin position="149"/>
        <end position="172"/>
    </location>
</feature>
<keyword evidence="6 7" id="KW-0472">Membrane</keyword>
<comment type="caution">
    <text evidence="9">The sequence shown here is derived from an EMBL/GenBank/DDBJ whole genome shotgun (WGS) entry which is preliminary data.</text>
</comment>
<comment type="similarity">
    <text evidence="2 7">Belongs to the membrane-bound acyltransferase family.</text>
</comment>
<feature type="transmembrane region" description="Helical" evidence="8">
    <location>
        <begin position="224"/>
        <end position="242"/>
    </location>
</feature>
<reference evidence="9 10" key="1">
    <citation type="submission" date="2023-09" db="EMBL/GenBank/DDBJ databases">
        <authorList>
            <person name="Rey-Velasco X."/>
        </authorList>
    </citation>
    <scope>NUCLEOTIDE SEQUENCE [LARGE SCALE GENOMIC DNA]</scope>
    <source>
        <strain evidence="9 10">P007</strain>
    </source>
</reference>
<dbReference type="PIRSF" id="PIRSF016636">
    <property type="entry name" value="AlgI_DltB"/>
    <property type="match status" value="1"/>
</dbReference>
<evidence type="ECO:0000313" key="10">
    <source>
        <dbReference type="Proteomes" id="UP001250662"/>
    </source>
</evidence>
<evidence type="ECO:0000256" key="7">
    <source>
        <dbReference type="PIRNR" id="PIRNR016636"/>
    </source>
</evidence>
<dbReference type="PANTHER" id="PTHR13285:SF18">
    <property type="entry name" value="PROTEIN-CYSTEINE N-PALMITOYLTRANSFERASE RASP"/>
    <property type="match status" value="1"/>
</dbReference>
<evidence type="ECO:0000256" key="4">
    <source>
        <dbReference type="ARBA" id="ARBA00022692"/>
    </source>
</evidence>
<keyword evidence="5 8" id="KW-1133">Transmembrane helix</keyword>
<evidence type="ECO:0000256" key="2">
    <source>
        <dbReference type="ARBA" id="ARBA00010323"/>
    </source>
</evidence>